<feature type="region of interest" description="Disordered" evidence="1">
    <location>
        <begin position="1"/>
        <end position="79"/>
    </location>
</feature>
<evidence type="ECO:0000313" key="3">
    <source>
        <dbReference type="Proteomes" id="UP000294933"/>
    </source>
</evidence>
<gene>
    <name evidence="2" type="ORF">BD410DRAFT_771069</name>
</gene>
<reference evidence="2 3" key="1">
    <citation type="submission" date="2018-06" db="EMBL/GenBank/DDBJ databases">
        <title>A transcriptomic atlas of mushroom development highlights an independent origin of complex multicellularity.</title>
        <authorList>
            <consortium name="DOE Joint Genome Institute"/>
            <person name="Krizsan K."/>
            <person name="Almasi E."/>
            <person name="Merenyi Z."/>
            <person name="Sahu N."/>
            <person name="Viragh M."/>
            <person name="Koszo T."/>
            <person name="Mondo S."/>
            <person name="Kiss B."/>
            <person name="Balint B."/>
            <person name="Kues U."/>
            <person name="Barry K."/>
            <person name="Hegedus J.C."/>
            <person name="Henrissat B."/>
            <person name="Johnson J."/>
            <person name="Lipzen A."/>
            <person name="Ohm R."/>
            <person name="Nagy I."/>
            <person name="Pangilinan J."/>
            <person name="Yan J."/>
            <person name="Xiong Y."/>
            <person name="Grigoriev I.V."/>
            <person name="Hibbett D.S."/>
            <person name="Nagy L.G."/>
        </authorList>
    </citation>
    <scope>NUCLEOTIDE SEQUENCE [LARGE SCALE GENOMIC DNA]</scope>
    <source>
        <strain evidence="2 3">SZMC22713</strain>
    </source>
</reference>
<evidence type="ECO:0000256" key="1">
    <source>
        <dbReference type="SAM" id="MobiDB-lite"/>
    </source>
</evidence>
<dbReference type="OrthoDB" id="3255922at2759"/>
<dbReference type="STRING" id="50990.A0A4Y7Q325"/>
<dbReference type="AlphaFoldDB" id="A0A4Y7Q325"/>
<evidence type="ECO:0000313" key="2">
    <source>
        <dbReference type="EMBL" id="TDL22057.1"/>
    </source>
</evidence>
<sequence length="244" mass="27270">MSQSFLEGENVSMHTARARSSSSRTPSPEVMQSMPIDSSARPLLQHDGYDIVPELPRQRSSSRTPSPEGNSGPSDAGNRRSVAFFDESITIVQAGQRFDASSRTPSPEVIAAASRLRRQSIVNISPPNLEATINCRTVRWSENLICPSPMLPSRRRKGWYNKRGDQLWTNDGHFAPAEPGIEYPPDLDEYPDFGVGWMKEDGTRIDMEHRLIPKVPLRSALKKTCAREVLQTARPRSEVRFVGP</sequence>
<dbReference type="Proteomes" id="UP000294933">
    <property type="component" value="Unassembled WGS sequence"/>
</dbReference>
<protein>
    <submittedName>
        <fullName evidence="2">Uncharacterized protein</fullName>
    </submittedName>
</protein>
<proteinExistence type="predicted"/>
<name>A0A4Y7Q325_9AGAM</name>
<feature type="compositionally biased region" description="Low complexity" evidence="1">
    <location>
        <begin position="18"/>
        <end position="28"/>
    </location>
</feature>
<dbReference type="VEuPathDB" id="FungiDB:BD410DRAFT_771069"/>
<dbReference type="EMBL" id="ML170177">
    <property type="protein sequence ID" value="TDL22057.1"/>
    <property type="molecule type" value="Genomic_DNA"/>
</dbReference>
<keyword evidence="3" id="KW-1185">Reference proteome</keyword>
<accession>A0A4Y7Q325</accession>
<organism evidence="2 3">
    <name type="scientific">Rickenella mellea</name>
    <dbReference type="NCBI Taxonomy" id="50990"/>
    <lineage>
        <taxon>Eukaryota</taxon>
        <taxon>Fungi</taxon>
        <taxon>Dikarya</taxon>
        <taxon>Basidiomycota</taxon>
        <taxon>Agaricomycotina</taxon>
        <taxon>Agaricomycetes</taxon>
        <taxon>Hymenochaetales</taxon>
        <taxon>Rickenellaceae</taxon>
        <taxon>Rickenella</taxon>
    </lineage>
</organism>
<feature type="compositionally biased region" description="Low complexity" evidence="1">
    <location>
        <begin position="58"/>
        <end position="67"/>
    </location>
</feature>